<sequence>MSKATLQDSVAAKIKALYEISQELEALFPGRHYTPDGHMIGSIGEALAASYYNLELFPAPEETHDAKAPDGRLVQIKATQIDRVALSSEPKWLLVLKIQKDGTFSEEYNGPGKLAWEHCGKLQKNGQRSISLAKLRKLQATVPQAERLKRMM</sequence>
<proteinExistence type="predicted"/>
<name>A0AA37IZC0_9FIRM</name>
<dbReference type="EMBL" id="BQKV01000058">
    <property type="protein sequence ID" value="GJN65033.1"/>
    <property type="molecule type" value="Genomic_DNA"/>
</dbReference>
<keyword evidence="3" id="KW-1185">Reference proteome</keyword>
<dbReference type="InterPro" id="IPR054267">
    <property type="entry name" value="DUF6998"/>
</dbReference>
<protein>
    <recommendedName>
        <fullName evidence="1">DUF6998 domain-containing protein</fullName>
    </recommendedName>
</protein>
<dbReference type="Pfam" id="PF22522">
    <property type="entry name" value="DUF6998"/>
    <property type="match status" value="1"/>
</dbReference>
<accession>A0AA37IZC0</accession>
<feature type="domain" description="DUF6998" evidence="1">
    <location>
        <begin position="15"/>
        <end position="148"/>
    </location>
</feature>
<dbReference type="RefSeq" id="WP_238317284.1">
    <property type="nucleotide sequence ID" value="NZ_BQKV01000058.1"/>
</dbReference>
<organism evidence="2 3">
    <name type="scientific">Faecalibacterium gallinarum</name>
    <dbReference type="NCBI Taxonomy" id="2903556"/>
    <lineage>
        <taxon>Bacteria</taxon>
        <taxon>Bacillati</taxon>
        <taxon>Bacillota</taxon>
        <taxon>Clostridia</taxon>
        <taxon>Eubacteriales</taxon>
        <taxon>Oscillospiraceae</taxon>
        <taxon>Faecalibacterium</taxon>
    </lineage>
</organism>
<evidence type="ECO:0000313" key="3">
    <source>
        <dbReference type="Proteomes" id="UP001055185"/>
    </source>
</evidence>
<reference evidence="2" key="1">
    <citation type="journal article" date="2022" name="Int. J. Syst. Evol. Microbiol.">
        <title>Genome-based, phenotypic and chemotaxonomic classification of Faecalibacterium strains: proposal of three novel species Faecalibacterium duncaniae sp. nov., Faecalibacterium hattorii sp. nov. and Faecalibacterium gallinarum sp. nov. .</title>
        <authorList>
            <person name="Sakamoto M."/>
            <person name="Sakurai N."/>
            <person name="Tanno H."/>
            <person name="Iino T."/>
            <person name="Ohkuma M."/>
            <person name="Endo A."/>
        </authorList>
    </citation>
    <scope>NUCLEOTIDE SEQUENCE</scope>
    <source>
        <strain evidence="2">JCM 17207</strain>
    </source>
</reference>
<gene>
    <name evidence="2" type="ORF">JCM17207_16580</name>
</gene>
<evidence type="ECO:0000259" key="1">
    <source>
        <dbReference type="Pfam" id="PF22522"/>
    </source>
</evidence>
<dbReference type="AlphaFoldDB" id="A0AA37IZC0"/>
<dbReference type="Proteomes" id="UP001055185">
    <property type="component" value="Unassembled WGS sequence"/>
</dbReference>
<comment type="caution">
    <text evidence="2">The sequence shown here is derived from an EMBL/GenBank/DDBJ whole genome shotgun (WGS) entry which is preliminary data.</text>
</comment>
<evidence type="ECO:0000313" key="2">
    <source>
        <dbReference type="EMBL" id="GJN65033.1"/>
    </source>
</evidence>